<dbReference type="PROSITE" id="PS00067">
    <property type="entry name" value="3HCDH"/>
    <property type="match status" value="1"/>
</dbReference>
<sequence>MMNVAVIGSGTMGNGIAHVFAQHGFAVALIDIKQDALDRALGTITKNLDRQVAKATLTEDDKTATLGRLRTFTSIAEGVAQAELVVEAATENVDLKLQIFRELDQHAPAGAILASNTSSISITKIAAVTKRPAQVIGMHFMNPVPVMKLVEVIRGYATSDEVTARVMDLSRQLGKTPTEVNDYPGFVANRILMPMINEAIITLHEGVAGVEEIDTVMKLGMAHPMGPLQLADFIGLDVCLAILRVLHEGLGNPKYAPCPLLVNMVTAGRLGVKSGEGFYQHTPGSKELVVAERLRK</sequence>
<reference evidence="5" key="1">
    <citation type="submission" date="2023-07" db="EMBL/GenBank/DDBJ databases">
        <authorList>
            <person name="Kim M.K."/>
        </authorList>
    </citation>
    <scope>NUCLEOTIDE SEQUENCE</scope>
    <source>
        <strain evidence="5">ASUV-10-1</strain>
    </source>
</reference>
<dbReference type="PANTHER" id="PTHR48075:SF5">
    <property type="entry name" value="3-HYDROXYBUTYRYL-COA DEHYDROGENASE"/>
    <property type="match status" value="1"/>
</dbReference>
<evidence type="ECO:0000259" key="3">
    <source>
        <dbReference type="Pfam" id="PF00725"/>
    </source>
</evidence>
<dbReference type="EMBL" id="JAUQSY010000002">
    <property type="protein sequence ID" value="MDO7873595.1"/>
    <property type="molecule type" value="Genomic_DNA"/>
</dbReference>
<evidence type="ECO:0000313" key="6">
    <source>
        <dbReference type="Proteomes" id="UP001176429"/>
    </source>
</evidence>
<name>A0ABT9B717_9BACT</name>
<dbReference type="InterPro" id="IPR008927">
    <property type="entry name" value="6-PGluconate_DH-like_C_sf"/>
</dbReference>
<dbReference type="Gene3D" id="1.10.1040.10">
    <property type="entry name" value="N-(1-d-carboxylethyl)-l-norvaline Dehydrogenase, domain 2"/>
    <property type="match status" value="1"/>
</dbReference>
<keyword evidence="2 5" id="KW-0560">Oxidoreductase</keyword>
<dbReference type="Proteomes" id="UP001176429">
    <property type="component" value="Unassembled WGS sequence"/>
</dbReference>
<dbReference type="GO" id="GO:0008691">
    <property type="term" value="F:3-hydroxybutyryl-CoA dehydrogenase activity"/>
    <property type="evidence" value="ECO:0007669"/>
    <property type="project" value="UniProtKB-EC"/>
</dbReference>
<dbReference type="InterPro" id="IPR013328">
    <property type="entry name" value="6PGD_dom2"/>
</dbReference>
<dbReference type="SUPFAM" id="SSF48179">
    <property type="entry name" value="6-phosphogluconate dehydrogenase C-terminal domain-like"/>
    <property type="match status" value="1"/>
</dbReference>
<dbReference type="InterPro" id="IPR036291">
    <property type="entry name" value="NAD(P)-bd_dom_sf"/>
</dbReference>
<dbReference type="NCBIfam" id="NF004474">
    <property type="entry name" value="PRK05808.1"/>
    <property type="match status" value="1"/>
</dbReference>
<accession>A0ABT9B717</accession>
<evidence type="ECO:0000256" key="1">
    <source>
        <dbReference type="ARBA" id="ARBA00009463"/>
    </source>
</evidence>
<dbReference type="Pfam" id="PF02737">
    <property type="entry name" value="3HCDH_N"/>
    <property type="match status" value="1"/>
</dbReference>
<protein>
    <submittedName>
        <fullName evidence="5">3-hydroxybutyryl-CoA dehydrogenase</fullName>
        <ecNumber evidence="5">1.1.1.157</ecNumber>
    </submittedName>
</protein>
<dbReference type="InterPro" id="IPR006108">
    <property type="entry name" value="3HC_DH_C"/>
</dbReference>
<evidence type="ECO:0000256" key="2">
    <source>
        <dbReference type="ARBA" id="ARBA00023002"/>
    </source>
</evidence>
<feature type="domain" description="3-hydroxyacyl-CoA dehydrogenase C-terminal" evidence="3">
    <location>
        <begin position="185"/>
        <end position="280"/>
    </location>
</feature>
<dbReference type="EC" id="1.1.1.157" evidence="5"/>
<dbReference type="Pfam" id="PF00725">
    <property type="entry name" value="3HCDH"/>
    <property type="match status" value="1"/>
</dbReference>
<keyword evidence="6" id="KW-1185">Reference proteome</keyword>
<comment type="similarity">
    <text evidence="1">Belongs to the 3-hydroxyacyl-CoA dehydrogenase family.</text>
</comment>
<dbReference type="Gene3D" id="3.40.50.720">
    <property type="entry name" value="NAD(P)-binding Rossmann-like Domain"/>
    <property type="match status" value="1"/>
</dbReference>
<evidence type="ECO:0000259" key="4">
    <source>
        <dbReference type="Pfam" id="PF02737"/>
    </source>
</evidence>
<evidence type="ECO:0000313" key="5">
    <source>
        <dbReference type="EMBL" id="MDO7873595.1"/>
    </source>
</evidence>
<gene>
    <name evidence="5" type="ORF">Q5H93_02540</name>
</gene>
<dbReference type="InterPro" id="IPR006180">
    <property type="entry name" value="3-OHacyl-CoA_DH_CS"/>
</dbReference>
<feature type="domain" description="3-hydroxyacyl-CoA dehydrogenase NAD binding" evidence="4">
    <location>
        <begin position="3"/>
        <end position="182"/>
    </location>
</feature>
<organism evidence="5 6">
    <name type="scientific">Hymenobacter aranciens</name>
    <dbReference type="NCBI Taxonomy" id="3063996"/>
    <lineage>
        <taxon>Bacteria</taxon>
        <taxon>Pseudomonadati</taxon>
        <taxon>Bacteroidota</taxon>
        <taxon>Cytophagia</taxon>
        <taxon>Cytophagales</taxon>
        <taxon>Hymenobacteraceae</taxon>
        <taxon>Hymenobacter</taxon>
    </lineage>
</organism>
<proteinExistence type="inferred from homology"/>
<dbReference type="SUPFAM" id="SSF51735">
    <property type="entry name" value="NAD(P)-binding Rossmann-fold domains"/>
    <property type="match status" value="1"/>
</dbReference>
<dbReference type="InterPro" id="IPR022694">
    <property type="entry name" value="3-OHacyl-CoA_DH"/>
</dbReference>
<dbReference type="PANTHER" id="PTHR48075">
    <property type="entry name" value="3-HYDROXYACYL-COA DEHYDROGENASE FAMILY PROTEIN"/>
    <property type="match status" value="1"/>
</dbReference>
<dbReference type="InterPro" id="IPR006176">
    <property type="entry name" value="3-OHacyl-CoA_DH_NAD-bd"/>
</dbReference>
<dbReference type="PIRSF" id="PIRSF000105">
    <property type="entry name" value="HCDH"/>
    <property type="match status" value="1"/>
</dbReference>
<dbReference type="RefSeq" id="WP_305004911.1">
    <property type="nucleotide sequence ID" value="NZ_JAUQSY010000002.1"/>
</dbReference>
<comment type="caution">
    <text evidence="5">The sequence shown here is derived from an EMBL/GenBank/DDBJ whole genome shotgun (WGS) entry which is preliminary data.</text>
</comment>